<dbReference type="GO" id="GO:0051082">
    <property type="term" value="F:unfolded protein binding"/>
    <property type="evidence" value="ECO:0007669"/>
    <property type="project" value="UniProtKB-UniRule"/>
</dbReference>
<name>A0A1G6ZR50_9BACT</name>
<feature type="binding site" evidence="11">
    <location>
        <begin position="99"/>
        <end position="100"/>
    </location>
    <ligand>
        <name>ATP</name>
        <dbReference type="ChEBI" id="CHEBI:30616"/>
    </ligand>
</feature>
<feature type="region of interest" description="C" evidence="10">
    <location>
        <begin position="556"/>
        <end position="635"/>
    </location>
</feature>
<reference evidence="13" key="1">
    <citation type="submission" date="2016-10" db="EMBL/GenBank/DDBJ databases">
        <authorList>
            <person name="Varghese N."/>
            <person name="Submissions S."/>
        </authorList>
    </citation>
    <scope>NUCLEOTIDE SEQUENCE [LARGE SCALE GENOMIC DNA]</scope>
    <source>
        <strain evidence="13">DSM 8987</strain>
    </source>
</reference>
<dbReference type="InterPro" id="IPR020575">
    <property type="entry name" value="Hsp90_N"/>
</dbReference>
<dbReference type="STRING" id="57664.SAMN05661003_10394"/>
<dbReference type="InterPro" id="IPR037196">
    <property type="entry name" value="HSP90_C"/>
</dbReference>
<dbReference type="HAMAP" id="MF_00505">
    <property type="entry name" value="HSP90"/>
    <property type="match status" value="1"/>
</dbReference>
<dbReference type="EMBL" id="FNAQ01000003">
    <property type="protein sequence ID" value="SDE05178.1"/>
    <property type="molecule type" value="Genomic_DNA"/>
</dbReference>
<dbReference type="AlphaFoldDB" id="A0A1G6ZR50"/>
<evidence type="ECO:0000256" key="2">
    <source>
        <dbReference type="ARBA" id="ARBA00008239"/>
    </source>
</evidence>
<dbReference type="GO" id="GO:0005524">
    <property type="term" value="F:ATP binding"/>
    <property type="evidence" value="ECO:0007669"/>
    <property type="project" value="UniProtKB-UniRule"/>
</dbReference>
<evidence type="ECO:0000313" key="12">
    <source>
        <dbReference type="EMBL" id="SDE05178.1"/>
    </source>
</evidence>
<dbReference type="Gene3D" id="3.30.565.10">
    <property type="entry name" value="Histidine kinase-like ATPase, C-terminal domain"/>
    <property type="match status" value="1"/>
</dbReference>
<protein>
    <recommendedName>
        <fullName evidence="9 10">Chaperone protein HtpG</fullName>
    </recommendedName>
    <alternativeName>
        <fullName evidence="10">Heat shock protein HtpG</fullName>
    </alternativeName>
    <alternativeName>
        <fullName evidence="10">High temperature protein G</fullName>
    </alternativeName>
</protein>
<evidence type="ECO:0000256" key="5">
    <source>
        <dbReference type="ARBA" id="ARBA00022840"/>
    </source>
</evidence>
<gene>
    <name evidence="10" type="primary">htpG</name>
    <name evidence="12" type="ORF">SAMN05661003_10394</name>
</gene>
<dbReference type="GO" id="GO:0016887">
    <property type="term" value="F:ATP hydrolysis activity"/>
    <property type="evidence" value="ECO:0007669"/>
    <property type="project" value="InterPro"/>
</dbReference>
<dbReference type="Gene3D" id="1.20.120.790">
    <property type="entry name" value="Heat shock protein 90, C-terminal domain"/>
    <property type="match status" value="1"/>
</dbReference>
<dbReference type="GO" id="GO:0140662">
    <property type="term" value="F:ATP-dependent protein folding chaperone"/>
    <property type="evidence" value="ECO:0007669"/>
    <property type="project" value="InterPro"/>
</dbReference>
<keyword evidence="5 10" id="KW-0067">ATP-binding</keyword>
<dbReference type="SUPFAM" id="SSF54211">
    <property type="entry name" value="Ribosomal protein S5 domain 2-like"/>
    <property type="match status" value="1"/>
</dbReference>
<organism evidence="12 13">
    <name type="scientific">Desulfuromonas thiophila</name>
    <dbReference type="NCBI Taxonomy" id="57664"/>
    <lineage>
        <taxon>Bacteria</taxon>
        <taxon>Pseudomonadati</taxon>
        <taxon>Thermodesulfobacteriota</taxon>
        <taxon>Desulfuromonadia</taxon>
        <taxon>Desulfuromonadales</taxon>
        <taxon>Desulfuromonadaceae</taxon>
        <taxon>Desulfuromonas</taxon>
    </lineage>
</organism>
<feature type="binding site" evidence="11">
    <location>
        <position position="84"/>
    </location>
    <ligand>
        <name>ATP</name>
        <dbReference type="ChEBI" id="CHEBI:30616"/>
    </ligand>
</feature>
<dbReference type="CDD" id="cd16927">
    <property type="entry name" value="HATPase_Hsp90-like"/>
    <property type="match status" value="1"/>
</dbReference>
<dbReference type="PRINTS" id="PR00775">
    <property type="entry name" value="HEATSHOCK90"/>
</dbReference>
<keyword evidence="3 10" id="KW-0963">Cytoplasm</keyword>
<keyword evidence="7 10" id="KW-0143">Chaperone</keyword>
<comment type="caution">
    <text evidence="10">Lacks conserved residue(s) required for the propagation of feature annotation.</text>
</comment>
<dbReference type="RefSeq" id="WP_092076652.1">
    <property type="nucleotide sequence ID" value="NZ_FNAQ01000003.1"/>
</dbReference>
<evidence type="ECO:0000313" key="13">
    <source>
        <dbReference type="Proteomes" id="UP000243205"/>
    </source>
</evidence>
<dbReference type="SUPFAM" id="SSF55874">
    <property type="entry name" value="ATPase domain of HSP90 chaperone/DNA topoisomerase II/histidine kinase"/>
    <property type="match status" value="1"/>
</dbReference>
<dbReference type="Proteomes" id="UP000243205">
    <property type="component" value="Unassembled WGS sequence"/>
</dbReference>
<comment type="similarity">
    <text evidence="2 10">Belongs to the heat shock protein 90 family.</text>
</comment>
<feature type="binding site" evidence="11">
    <location>
        <position position="37"/>
    </location>
    <ligand>
        <name>ATP</name>
        <dbReference type="ChEBI" id="CHEBI:30616"/>
    </ligand>
</feature>
<evidence type="ECO:0000256" key="4">
    <source>
        <dbReference type="ARBA" id="ARBA00022741"/>
    </source>
</evidence>
<dbReference type="Pfam" id="PF13589">
    <property type="entry name" value="HATPase_c_3"/>
    <property type="match status" value="1"/>
</dbReference>
<dbReference type="GO" id="GO:0005737">
    <property type="term" value="C:cytoplasm"/>
    <property type="evidence" value="ECO:0007669"/>
    <property type="project" value="UniProtKB-SubCell"/>
</dbReference>
<evidence type="ECO:0000256" key="10">
    <source>
        <dbReference type="HAMAP-Rule" id="MF_00505"/>
    </source>
</evidence>
<evidence type="ECO:0000256" key="9">
    <source>
        <dbReference type="ARBA" id="ARBA00070675"/>
    </source>
</evidence>
<accession>A0A1G6ZR50</accession>
<dbReference type="Gene3D" id="3.30.230.80">
    <property type="match status" value="1"/>
</dbReference>
<dbReference type="FunFam" id="3.30.230.80:FF:000002">
    <property type="entry name" value="Molecular chaperone HtpG"/>
    <property type="match status" value="1"/>
</dbReference>
<comment type="subcellular location">
    <subcellularLocation>
        <location evidence="1 10">Cytoplasm</location>
    </subcellularLocation>
</comment>
<feature type="binding site" evidence="11">
    <location>
        <position position="33"/>
    </location>
    <ligand>
        <name>ATP</name>
        <dbReference type="ChEBI" id="CHEBI:30616"/>
    </ligand>
</feature>
<feature type="binding site" evidence="11">
    <location>
        <position position="79"/>
    </location>
    <ligand>
        <name>ATP</name>
        <dbReference type="ChEBI" id="CHEBI:30616"/>
    </ligand>
</feature>
<proteinExistence type="inferred from homology"/>
<dbReference type="SUPFAM" id="SSF110942">
    <property type="entry name" value="HSP90 C-terminal domain"/>
    <property type="match status" value="1"/>
</dbReference>
<dbReference type="PROSITE" id="PS00298">
    <property type="entry name" value="HSP90"/>
    <property type="match status" value="1"/>
</dbReference>
<evidence type="ECO:0000256" key="11">
    <source>
        <dbReference type="PIRSR" id="PIRSR002583-1"/>
    </source>
</evidence>
<evidence type="ECO:0000256" key="6">
    <source>
        <dbReference type="ARBA" id="ARBA00023016"/>
    </source>
</evidence>
<comment type="subunit">
    <text evidence="10">Homodimer.</text>
</comment>
<keyword evidence="4 10" id="KW-0547">Nucleotide-binding</keyword>
<comment type="function">
    <text evidence="8 10">Molecular chaperone. Has ATPase activity.</text>
</comment>
<dbReference type="InterPro" id="IPR019805">
    <property type="entry name" value="Heat_shock_protein_90_CS"/>
</dbReference>
<feature type="binding site" evidence="11">
    <location>
        <position position="343"/>
    </location>
    <ligand>
        <name>ATP</name>
        <dbReference type="ChEBI" id="CHEBI:30616"/>
    </ligand>
</feature>
<feature type="binding site" evidence="11">
    <location>
        <begin position="122"/>
        <end position="127"/>
    </location>
    <ligand>
        <name>ATP</name>
        <dbReference type="ChEBI" id="CHEBI:30616"/>
    </ligand>
</feature>
<evidence type="ECO:0000256" key="7">
    <source>
        <dbReference type="ARBA" id="ARBA00023186"/>
    </source>
</evidence>
<feature type="binding site" evidence="11">
    <location>
        <position position="174"/>
    </location>
    <ligand>
        <name>ATP</name>
        <dbReference type="ChEBI" id="CHEBI:30616"/>
    </ligand>
</feature>
<dbReference type="Pfam" id="PF00183">
    <property type="entry name" value="HSP90"/>
    <property type="match status" value="1"/>
</dbReference>
<evidence type="ECO:0000256" key="3">
    <source>
        <dbReference type="ARBA" id="ARBA00022490"/>
    </source>
</evidence>
<feature type="region of interest" description="A; substrate-binding" evidence="10">
    <location>
        <begin position="1"/>
        <end position="343"/>
    </location>
</feature>
<dbReference type="PANTHER" id="PTHR11528">
    <property type="entry name" value="HEAT SHOCK PROTEIN 90 FAMILY MEMBER"/>
    <property type="match status" value="1"/>
</dbReference>
<dbReference type="InterPro" id="IPR020568">
    <property type="entry name" value="Ribosomal_Su5_D2-typ_SF"/>
</dbReference>
<dbReference type="NCBIfam" id="NF003555">
    <property type="entry name" value="PRK05218.1"/>
    <property type="match status" value="1"/>
</dbReference>
<dbReference type="InterPro" id="IPR036890">
    <property type="entry name" value="HATPase_C_sf"/>
</dbReference>
<dbReference type="FunFam" id="3.30.565.10:FF:000009">
    <property type="entry name" value="Molecular chaperone HtpG"/>
    <property type="match status" value="1"/>
</dbReference>
<sequence length="635" mass="72123">MTAQKHPFKAEVNKILELMIHSLYSHKDIFLRELLSNASDAIDKARYQSLTDNSLLEGGDDWKIELIADKEAGTLTVRDNGIGMTRDEAAEALGTIAHSGTREFMKMLESREVKDNPELIGQFGVGFYSAFMVADQVSVLTRKAGAAADQALLWQSDADGSYSMDVADKPARGTDVILRLKDDAKQYLEEWELRKIVKQYSDFIEYPIVMNVSRSKPDPDDAEKTISETVEETLNSRKAIWLKDKTEISSEEYNEFYKHISHDFSDPARIIHYRAEGTTEFSALLYLPSKRPYDIFYQDYKIGPTLYVRRVQIMDHCEAMLPTWLRFVRGVVESSDLPLNVSREMLQDNQVVNRIKKSLTKKVLDSLADMKKDEPEAYATFYAEFGRILKEGIHHDFERRETIAELLLFESTATEVGQKTTLAEYIERMQPEQKEIYYITASDRASAEASPYLEVFRAKNIEVLIMTDDFDDIIISGLGAYKEKDFQSALKGDLDLGDGDKDEKEEKKKAFSDLLGLMQDELKDLVSEVRLSGRLKDSAVCLVAGEHDLDPKMARMFQAMGQEVPKGQRVLEVNPDHELIGRMKELFSQTPDSPRLKEYTGLLYDQALLLEGEAPRNPAAFARSLAKLMAEHSGI</sequence>
<keyword evidence="6 10" id="KW-0346">Stress response</keyword>
<evidence type="ECO:0000256" key="1">
    <source>
        <dbReference type="ARBA" id="ARBA00004496"/>
    </source>
</evidence>
<dbReference type="InterPro" id="IPR001404">
    <property type="entry name" value="Hsp90_fam"/>
</dbReference>
<evidence type="ECO:0000256" key="8">
    <source>
        <dbReference type="ARBA" id="ARBA00058590"/>
    </source>
</evidence>
<dbReference type="PIRSF" id="PIRSF002583">
    <property type="entry name" value="Hsp90"/>
    <property type="match status" value="1"/>
</dbReference>
<keyword evidence="13" id="KW-1185">Reference proteome</keyword>
<dbReference type="OrthoDB" id="9802640at2"/>
<dbReference type="Gene3D" id="3.40.50.11260">
    <property type="match status" value="1"/>
</dbReference>